<dbReference type="EMBL" id="CP068439">
    <property type="protein sequence ID" value="QQX76620.1"/>
    <property type="molecule type" value="Genomic_DNA"/>
</dbReference>
<dbReference type="PANTHER" id="PTHR44103:SF1">
    <property type="entry name" value="PROPROTEIN CONVERTASE P"/>
    <property type="match status" value="1"/>
</dbReference>
<accession>A0ABX7DR64</accession>
<keyword evidence="4" id="KW-1185">Reference proteome</keyword>
<dbReference type="RefSeq" id="WP_202336418.1">
    <property type="nucleotide sequence ID" value="NZ_CP068439.1"/>
</dbReference>
<protein>
    <submittedName>
        <fullName evidence="3">T9SS type A sorting domain-containing protein</fullName>
    </submittedName>
</protein>
<dbReference type="PANTHER" id="PTHR44103">
    <property type="entry name" value="PROPROTEIN CONVERTASE P"/>
    <property type="match status" value="1"/>
</dbReference>
<proteinExistence type="predicted"/>
<keyword evidence="1" id="KW-0732">Signal</keyword>
<dbReference type="Pfam" id="PF18962">
    <property type="entry name" value="Por_Secre_tail"/>
    <property type="match status" value="1"/>
</dbReference>
<dbReference type="NCBIfam" id="TIGR04183">
    <property type="entry name" value="Por_Secre_tail"/>
    <property type="match status" value="1"/>
</dbReference>
<dbReference type="InterPro" id="IPR013517">
    <property type="entry name" value="FG-GAP"/>
</dbReference>
<gene>
    <name evidence="3" type="ORF">JK629_15045</name>
</gene>
<sequence length="968" mass="108525">MKNLLLIIVFVFINNLLFAQLTHSDRNILEDLRPEDVVAFSDFNNDGFNDVVKITSDNDLDCFFGNKKLVWANNDGKGAFETDHLIKEYVNTSEYVNSKIFQINTADYDNDGDVDITVSIEYDTPDPNAPSFILQRYVIEFFRNNGDGTFQMSTEIFRSNTIVNGTVAIDMLSFDFENDGDIDIAFMYLGRIYQLKHIYNGNFSAPTFSVISSQVNYSDLKAVDINSDGFKDFFAVSNRNISTGEVKILVIPNDNGIIDYSANSYKFTSVSQSVLYSVIDVDGDDRPDIITYGANPDPQIGYEYYHNNGSLGMTDHFDAKQPLPIANLPIQSSVKFKTGDFDGDGDDDIIHIGSESSLIENDNGSLVAHLLSFNPFLGNEIMECIDINTDGKIDILSKHSTWHSNNILWSTLDDNGEIILGDIIVAWGRDAMVIDEYYFLIKDVDSDGDNDMVLRSGSFYLLYQNMGNGAFLNPKLFSKKTFVYNQNFQVADFDGNGIMDLIKPISSSQTAIYYRFTDGSETVQILDKPSNYITVQDYEGDGDIDILSLGLINDGAGNFTDEGYFGNFSSQGFVYEDLNNDGILDYFTLNNNELKVYSSIDIYNYINQTIISGPNVYYVKFLDYDMNGLKDILFTTRLQYPSRNVLMISYNLGTNSFSPAQEIFVLNSNFNLPKTYFKDIDYNGYIDVVLQTYNSAVTYFLQDSDGTFGNEETLIDDELFCYIERDYVLDMIFADMDGDGVDDYIINGTLDISWLNNNFNVDIITLDYDQDGITNLEEDLNGNSNLADDDTDGDGIPNYYDSDDDGDTVQTIDETTGIGAGVAPSYVYIDTDGDTIENYLDNDDDGDGTLTIDEDYNNNGNPIDDDTNTNGIPDFLDEEVFLSMNSFAFDDLNIYPNPTSETITVQSSQMVSETTISLYDIQGKVLLTEKIIPQNGMLTMNVSSLENGVYFVKISSEGNSVVKKLLKN</sequence>
<feature type="domain" description="Secretion system C-terminal sorting" evidence="2">
    <location>
        <begin position="894"/>
        <end position="965"/>
    </location>
</feature>
<organism evidence="3 4">
    <name type="scientific">Aequorivita iocasae</name>
    <dbReference type="NCBI Taxonomy" id="2803865"/>
    <lineage>
        <taxon>Bacteria</taxon>
        <taxon>Pseudomonadati</taxon>
        <taxon>Bacteroidota</taxon>
        <taxon>Flavobacteriia</taxon>
        <taxon>Flavobacteriales</taxon>
        <taxon>Flavobacteriaceae</taxon>
        <taxon>Aequorivita</taxon>
    </lineage>
</organism>
<dbReference type="InterPro" id="IPR026444">
    <property type="entry name" value="Secre_tail"/>
</dbReference>
<dbReference type="SUPFAM" id="SSF69318">
    <property type="entry name" value="Integrin alpha N-terminal domain"/>
    <property type="match status" value="3"/>
</dbReference>
<dbReference type="Pfam" id="PF13517">
    <property type="entry name" value="FG-GAP_3"/>
    <property type="match status" value="3"/>
</dbReference>
<dbReference type="Proteomes" id="UP000629420">
    <property type="component" value="Chromosome"/>
</dbReference>
<dbReference type="InterPro" id="IPR028994">
    <property type="entry name" value="Integrin_alpha_N"/>
</dbReference>
<evidence type="ECO:0000256" key="1">
    <source>
        <dbReference type="ARBA" id="ARBA00022729"/>
    </source>
</evidence>
<evidence type="ECO:0000313" key="3">
    <source>
        <dbReference type="EMBL" id="QQX76620.1"/>
    </source>
</evidence>
<name>A0ABX7DR64_9FLAO</name>
<reference evidence="3 4" key="1">
    <citation type="submission" date="2021-01" db="EMBL/GenBank/DDBJ databases">
        <title>Aequorivita sp. strain KX20305, a bacterium isolated from the sediment collected at a cold seep field in South China Sea.</title>
        <authorList>
            <person name="Zhang H."/>
            <person name="Li C."/>
        </authorList>
    </citation>
    <scope>NUCLEOTIDE SEQUENCE [LARGE SCALE GENOMIC DNA]</scope>
    <source>
        <strain evidence="3 4">KX20305</strain>
    </source>
</reference>
<evidence type="ECO:0000313" key="4">
    <source>
        <dbReference type="Proteomes" id="UP000629420"/>
    </source>
</evidence>
<evidence type="ECO:0000259" key="2">
    <source>
        <dbReference type="Pfam" id="PF18962"/>
    </source>
</evidence>